<evidence type="ECO:0000256" key="4">
    <source>
        <dbReference type="ARBA" id="ARBA00022776"/>
    </source>
</evidence>
<evidence type="ECO:0000256" key="8">
    <source>
        <dbReference type="ARBA" id="ARBA00023328"/>
    </source>
</evidence>
<evidence type="ECO:0000256" key="2">
    <source>
        <dbReference type="ARBA" id="ARBA00022454"/>
    </source>
</evidence>
<dbReference type="EMBL" id="JASNQZ010000006">
    <property type="protein sequence ID" value="KAL0956672.1"/>
    <property type="molecule type" value="Genomic_DNA"/>
</dbReference>
<comment type="subcellular location">
    <subcellularLocation>
        <location evidence="9">Nucleus</location>
    </subcellularLocation>
    <subcellularLocation>
        <location evidence="9">Chromosome</location>
        <location evidence="9">Centromere</location>
        <location evidence="9">Kinetochore</location>
    </subcellularLocation>
</comment>
<keyword evidence="2 9" id="KW-0158">Chromosome</keyword>
<accession>A0ABR3JMX6</accession>
<keyword evidence="8 9" id="KW-0137">Centromere</keyword>
<feature type="domain" description="Chromosome segregation protein Spc25 C-terminal" evidence="11">
    <location>
        <begin position="172"/>
        <end position="241"/>
    </location>
</feature>
<dbReference type="InterPro" id="IPR013255">
    <property type="entry name" value="Spc25_C"/>
</dbReference>
<dbReference type="InterPro" id="IPR045143">
    <property type="entry name" value="Spc25"/>
</dbReference>
<evidence type="ECO:0000256" key="10">
    <source>
        <dbReference type="SAM" id="Coils"/>
    </source>
</evidence>
<sequence>MAYTARAPQVDLKVLLGQQNPQIDLKLEPYEISTHNFLEAVSNYKNRAIGIITERRNSQLAEKKKIAERIQAVQTETNQCKVREIELLADLEREKAERKDAEQSVAALRRQLTSLREKCASFDSEIEQYRAVTASLRREKMKERATLDTYASTSHPELSTLETRLACVLEGIEKNQLLIRFTHVDRTRPEREFSFVLDVSGKSYRVLTATPLVPTLPLLLDELDRSNDIYQFIRAMRQAFKELVS</sequence>
<keyword evidence="7 9" id="KW-0131">Cell cycle</keyword>
<dbReference type="PANTHER" id="PTHR14281">
    <property type="entry name" value="KINETOCHORE PROTEIN SPC25-RELATED"/>
    <property type="match status" value="1"/>
</dbReference>
<comment type="subunit">
    <text evidence="9">Component of the NDC80 complex.</text>
</comment>
<comment type="function">
    <text evidence="9">Acts as a component of the essential kinetochore-associated NDC80 complex, which is required for chromosome segregation and spindle checkpoint activity.</text>
</comment>
<keyword evidence="4 9" id="KW-0498">Mitosis</keyword>
<evidence type="ECO:0000256" key="5">
    <source>
        <dbReference type="ARBA" id="ARBA00022838"/>
    </source>
</evidence>
<protein>
    <recommendedName>
        <fullName evidence="9">Kinetochore protein SPC25</fullName>
    </recommendedName>
</protein>
<organism evidence="12 13">
    <name type="scientific">Hohenbuehelia grisea</name>
    <dbReference type="NCBI Taxonomy" id="104357"/>
    <lineage>
        <taxon>Eukaryota</taxon>
        <taxon>Fungi</taxon>
        <taxon>Dikarya</taxon>
        <taxon>Basidiomycota</taxon>
        <taxon>Agaricomycotina</taxon>
        <taxon>Agaricomycetes</taxon>
        <taxon>Agaricomycetidae</taxon>
        <taxon>Agaricales</taxon>
        <taxon>Pleurotineae</taxon>
        <taxon>Pleurotaceae</taxon>
        <taxon>Hohenbuehelia</taxon>
    </lineage>
</organism>
<dbReference type="PANTHER" id="PTHR14281:SF0">
    <property type="entry name" value="KINETOCHORE PROTEIN SPC25"/>
    <property type="match status" value="1"/>
</dbReference>
<evidence type="ECO:0000256" key="9">
    <source>
        <dbReference type="RuleBase" id="RU367150"/>
    </source>
</evidence>
<name>A0ABR3JMX6_9AGAR</name>
<comment type="similarity">
    <text evidence="1 9">Belongs to the SPC25 family.</text>
</comment>
<feature type="coiled-coil region" evidence="10">
    <location>
        <begin position="84"/>
        <end position="125"/>
    </location>
</feature>
<comment type="caution">
    <text evidence="12">The sequence shown here is derived from an EMBL/GenBank/DDBJ whole genome shotgun (WGS) entry which is preliminary data.</text>
</comment>
<evidence type="ECO:0000256" key="6">
    <source>
        <dbReference type="ARBA" id="ARBA00023054"/>
    </source>
</evidence>
<keyword evidence="6 10" id="KW-0175">Coiled coil</keyword>
<dbReference type="Gene3D" id="3.30.457.50">
    <property type="entry name" value="Chromosome segregation protein Spc25"/>
    <property type="match status" value="1"/>
</dbReference>
<evidence type="ECO:0000313" key="12">
    <source>
        <dbReference type="EMBL" id="KAL0956672.1"/>
    </source>
</evidence>
<keyword evidence="9" id="KW-0539">Nucleus</keyword>
<keyword evidence="13" id="KW-1185">Reference proteome</keyword>
<evidence type="ECO:0000313" key="13">
    <source>
        <dbReference type="Proteomes" id="UP001556367"/>
    </source>
</evidence>
<keyword evidence="5 9" id="KW-0995">Kinetochore</keyword>
<evidence type="ECO:0000256" key="1">
    <source>
        <dbReference type="ARBA" id="ARBA00006379"/>
    </source>
</evidence>
<dbReference type="CDD" id="cd23784">
    <property type="entry name" value="RWD_Spc25"/>
    <property type="match status" value="1"/>
</dbReference>
<evidence type="ECO:0000256" key="3">
    <source>
        <dbReference type="ARBA" id="ARBA00022618"/>
    </source>
</evidence>
<dbReference type="Pfam" id="PF08234">
    <property type="entry name" value="Spindle_Spc25"/>
    <property type="match status" value="1"/>
</dbReference>
<dbReference type="Proteomes" id="UP001556367">
    <property type="component" value="Unassembled WGS sequence"/>
</dbReference>
<gene>
    <name evidence="12" type="ORF">HGRIS_002803</name>
</gene>
<proteinExistence type="inferred from homology"/>
<evidence type="ECO:0000256" key="7">
    <source>
        <dbReference type="ARBA" id="ARBA00023306"/>
    </source>
</evidence>
<keyword evidence="3 9" id="KW-0132">Cell division</keyword>
<reference evidence="13" key="1">
    <citation type="submission" date="2024-06" db="EMBL/GenBank/DDBJ databases">
        <title>Multi-omics analyses provide insights into the biosynthesis of the anticancer antibiotic pleurotin in Hohenbuehelia grisea.</title>
        <authorList>
            <person name="Weaver J.A."/>
            <person name="Alberti F."/>
        </authorList>
    </citation>
    <scope>NUCLEOTIDE SEQUENCE [LARGE SCALE GENOMIC DNA]</scope>
    <source>
        <strain evidence="13">T-177</strain>
    </source>
</reference>
<evidence type="ECO:0000259" key="11">
    <source>
        <dbReference type="Pfam" id="PF08234"/>
    </source>
</evidence>